<keyword evidence="1" id="KW-0813">Transport</keyword>
<keyword evidence="3 5" id="KW-0067">ATP-binding</keyword>
<keyword evidence="2" id="KW-0547">Nucleotide-binding</keyword>
<gene>
    <name evidence="5" type="primary">lolD_4</name>
    <name evidence="5" type="ORF">KOR42_43730</name>
</gene>
<reference evidence="5 6" key="1">
    <citation type="submission" date="2019-02" db="EMBL/GenBank/DDBJ databases">
        <title>Deep-cultivation of Planctomycetes and their phenomic and genomic characterization uncovers novel biology.</title>
        <authorList>
            <person name="Wiegand S."/>
            <person name="Jogler M."/>
            <person name="Boedeker C."/>
            <person name="Pinto D."/>
            <person name="Vollmers J."/>
            <person name="Rivas-Marin E."/>
            <person name="Kohn T."/>
            <person name="Peeters S.H."/>
            <person name="Heuer A."/>
            <person name="Rast P."/>
            <person name="Oberbeckmann S."/>
            <person name="Bunk B."/>
            <person name="Jeske O."/>
            <person name="Meyerdierks A."/>
            <person name="Storesund J.E."/>
            <person name="Kallscheuer N."/>
            <person name="Luecker S."/>
            <person name="Lage O.M."/>
            <person name="Pohl T."/>
            <person name="Merkel B.J."/>
            <person name="Hornburger P."/>
            <person name="Mueller R.-W."/>
            <person name="Bruemmer F."/>
            <person name="Labrenz M."/>
            <person name="Spormann A.M."/>
            <person name="Op Den Camp H."/>
            <person name="Overmann J."/>
            <person name="Amann R."/>
            <person name="Jetten M.S.M."/>
            <person name="Mascher T."/>
            <person name="Medema M.H."/>
            <person name="Devos D.P."/>
            <person name="Kaster A.-K."/>
            <person name="Ovreas L."/>
            <person name="Rohde M."/>
            <person name="Galperin M.Y."/>
            <person name="Jogler C."/>
        </authorList>
    </citation>
    <scope>NUCLEOTIDE SEQUENCE [LARGE SCALE GENOMIC DNA]</scope>
    <source>
        <strain evidence="5 6">KOR42</strain>
    </source>
</reference>
<dbReference type="InterPro" id="IPR017911">
    <property type="entry name" value="MacB-like_ATP-bd"/>
</dbReference>
<dbReference type="InterPro" id="IPR027417">
    <property type="entry name" value="P-loop_NTPase"/>
</dbReference>
<dbReference type="GO" id="GO:0005886">
    <property type="term" value="C:plasma membrane"/>
    <property type="evidence" value="ECO:0007669"/>
    <property type="project" value="TreeGrafter"/>
</dbReference>
<evidence type="ECO:0000313" key="5">
    <source>
        <dbReference type="EMBL" id="TWT46334.1"/>
    </source>
</evidence>
<dbReference type="Pfam" id="PF00005">
    <property type="entry name" value="ABC_tran"/>
    <property type="match status" value="1"/>
</dbReference>
<proteinExistence type="predicted"/>
<dbReference type="GO" id="GO:0022857">
    <property type="term" value="F:transmembrane transporter activity"/>
    <property type="evidence" value="ECO:0007669"/>
    <property type="project" value="TreeGrafter"/>
</dbReference>
<evidence type="ECO:0000259" key="4">
    <source>
        <dbReference type="PROSITE" id="PS50893"/>
    </source>
</evidence>
<evidence type="ECO:0000256" key="3">
    <source>
        <dbReference type="ARBA" id="ARBA00022840"/>
    </source>
</evidence>
<sequence length="246" mass="26956">MSTSMQTNEDTEQTPEATETALVDVSRLSKLYTGQQEIKALDDVSLKLHAGEFVVIRGASGSGKTTLLLTIGTLLRPDSGTLRIAGKEPYNLSNDDRARFRADKIGFVFQQFHLVPYLSVLENIQAPALTNPHVSKDDAIRLMEQFGLSDRSNHLASQLSSGERQRCALARAMVTNPSLLLADEPTGNLDEVNAEIVMKSLADFAQRGGTVLLVTHDLRNSEFADRTLKMSNGRILMEETGHAESN</sequence>
<dbReference type="SUPFAM" id="SSF52540">
    <property type="entry name" value="P-loop containing nucleoside triphosphate hydrolases"/>
    <property type="match status" value="1"/>
</dbReference>
<dbReference type="PROSITE" id="PS50893">
    <property type="entry name" value="ABC_TRANSPORTER_2"/>
    <property type="match status" value="1"/>
</dbReference>
<dbReference type="InterPro" id="IPR003593">
    <property type="entry name" value="AAA+_ATPase"/>
</dbReference>
<dbReference type="Gene3D" id="3.40.50.300">
    <property type="entry name" value="P-loop containing nucleotide triphosphate hydrolases"/>
    <property type="match status" value="1"/>
</dbReference>
<comment type="caution">
    <text evidence="5">The sequence shown here is derived from an EMBL/GenBank/DDBJ whole genome shotgun (WGS) entry which is preliminary data.</text>
</comment>
<evidence type="ECO:0000313" key="6">
    <source>
        <dbReference type="Proteomes" id="UP000317243"/>
    </source>
</evidence>
<feature type="domain" description="ABC transporter" evidence="4">
    <location>
        <begin position="23"/>
        <end position="246"/>
    </location>
</feature>
<organism evidence="5 6">
    <name type="scientific">Thalassoglobus neptunius</name>
    <dbReference type="NCBI Taxonomy" id="1938619"/>
    <lineage>
        <taxon>Bacteria</taxon>
        <taxon>Pseudomonadati</taxon>
        <taxon>Planctomycetota</taxon>
        <taxon>Planctomycetia</taxon>
        <taxon>Planctomycetales</taxon>
        <taxon>Planctomycetaceae</taxon>
        <taxon>Thalassoglobus</taxon>
    </lineage>
</organism>
<keyword evidence="6" id="KW-1185">Reference proteome</keyword>
<keyword evidence="5" id="KW-0378">Hydrolase</keyword>
<dbReference type="SMART" id="SM00382">
    <property type="entry name" value="AAA"/>
    <property type="match status" value="1"/>
</dbReference>
<accession>A0A5C5W6U9</accession>
<dbReference type="CDD" id="cd03255">
    <property type="entry name" value="ABC_MJ0796_LolCDE_FtsE"/>
    <property type="match status" value="1"/>
</dbReference>
<dbReference type="GO" id="GO:0016887">
    <property type="term" value="F:ATP hydrolysis activity"/>
    <property type="evidence" value="ECO:0007669"/>
    <property type="project" value="InterPro"/>
</dbReference>
<name>A0A5C5W6U9_9PLAN</name>
<protein>
    <submittedName>
        <fullName evidence="5">Lipoprotein-releasing system ATP-binding protein LolD</fullName>
        <ecNumber evidence="5">3.6.3.-</ecNumber>
    </submittedName>
</protein>
<dbReference type="AlphaFoldDB" id="A0A5C5W6U9"/>
<dbReference type="InterPro" id="IPR003439">
    <property type="entry name" value="ABC_transporter-like_ATP-bd"/>
</dbReference>
<evidence type="ECO:0000256" key="1">
    <source>
        <dbReference type="ARBA" id="ARBA00022448"/>
    </source>
</evidence>
<dbReference type="EMBL" id="SIHI01000029">
    <property type="protein sequence ID" value="TWT46334.1"/>
    <property type="molecule type" value="Genomic_DNA"/>
</dbReference>
<dbReference type="GO" id="GO:0005524">
    <property type="term" value="F:ATP binding"/>
    <property type="evidence" value="ECO:0007669"/>
    <property type="project" value="UniProtKB-KW"/>
</dbReference>
<dbReference type="InterPro" id="IPR015854">
    <property type="entry name" value="ABC_transpr_LolD-like"/>
</dbReference>
<dbReference type="EC" id="3.6.3.-" evidence="5"/>
<keyword evidence="5" id="KW-0449">Lipoprotein</keyword>
<dbReference type="Proteomes" id="UP000317243">
    <property type="component" value="Unassembled WGS sequence"/>
</dbReference>
<dbReference type="PANTHER" id="PTHR24220">
    <property type="entry name" value="IMPORT ATP-BINDING PROTEIN"/>
    <property type="match status" value="1"/>
</dbReference>
<dbReference type="RefSeq" id="WP_231741041.1">
    <property type="nucleotide sequence ID" value="NZ_SIHI01000029.1"/>
</dbReference>
<evidence type="ECO:0000256" key="2">
    <source>
        <dbReference type="ARBA" id="ARBA00022741"/>
    </source>
</evidence>